<accession>A0A4R3RQI8</accession>
<dbReference type="InterPro" id="IPR028098">
    <property type="entry name" value="Glyco_trans_4-like_N"/>
</dbReference>
<dbReference type="EMBL" id="SMBK01000014">
    <property type="protein sequence ID" value="TCU33836.1"/>
    <property type="molecule type" value="Genomic_DNA"/>
</dbReference>
<evidence type="ECO:0000259" key="1">
    <source>
        <dbReference type="Pfam" id="PF13579"/>
    </source>
</evidence>
<reference evidence="2 3" key="1">
    <citation type="submission" date="2019-03" db="EMBL/GenBank/DDBJ databases">
        <title>Genomic Encyclopedia of Type Strains, Phase IV (KMG-V): Genome sequencing to study the core and pangenomes of soil and plant-associated prokaryotes.</title>
        <authorList>
            <person name="Whitman W."/>
        </authorList>
    </citation>
    <scope>NUCLEOTIDE SEQUENCE [LARGE SCALE GENOMIC DNA]</scope>
    <source>
        <strain evidence="2 3">IE4868</strain>
    </source>
</reference>
<dbReference type="Pfam" id="PF13579">
    <property type="entry name" value="Glyco_trans_4_4"/>
    <property type="match status" value="1"/>
</dbReference>
<protein>
    <submittedName>
        <fullName evidence="2">Glycosyltransferase involved in cell wall biosynthesis</fullName>
    </submittedName>
</protein>
<feature type="domain" description="Glycosyltransferase subfamily 4-like N-terminal" evidence="1">
    <location>
        <begin position="43"/>
        <end position="190"/>
    </location>
</feature>
<evidence type="ECO:0000313" key="3">
    <source>
        <dbReference type="Proteomes" id="UP000295507"/>
    </source>
</evidence>
<dbReference type="GO" id="GO:0016757">
    <property type="term" value="F:glycosyltransferase activity"/>
    <property type="evidence" value="ECO:0007669"/>
    <property type="project" value="TreeGrafter"/>
</dbReference>
<sequence length="438" mass="48753">MLNVDAAPTDNIPLDRLLWRQRERSQRILVLSSYSRSLTNFRLELLKSMVRAGHVVVAAGPEDDAEVKADLSRIGVEFARIPMARASLSPVRDIATFLQIRRLLKTVRPDVVVPYTMKPIVYGGIAARSAGIAGRCFLITGLGHVFSEASLRTLKGRWIKRLSVWLYRRAMAGAKAVFVYNDADRSDILENSLVHDLSVIHRVAGSGVDVDRYAFAPAPFEKPVFLMVTRLIRDKGVFEYVEAARRLKRHRPDAEFQLLGPFDPNPGAISRLQVREWIEEGIVNYLGETNDVRTFLAQCNIFVLPSYYREGIPRAILEAMAVGRAIITTDLPGCRDTIEPGENGYLVTPRSADSLYGAMWALADRLGLAVEMGRRSRELACTRFDVHSINAILIERMGLSNHDHAGRGAAGACGREENQADTVNRSLDATGRVISWRG</sequence>
<name>A0A4R3RQI8_9HYPH</name>
<dbReference type="CDD" id="cd03808">
    <property type="entry name" value="GT4_CapM-like"/>
    <property type="match status" value="1"/>
</dbReference>
<dbReference type="SUPFAM" id="SSF53756">
    <property type="entry name" value="UDP-Glycosyltransferase/glycogen phosphorylase"/>
    <property type="match status" value="1"/>
</dbReference>
<gene>
    <name evidence="2" type="ORF">EV129_11478</name>
</gene>
<dbReference type="Gene3D" id="3.40.50.2000">
    <property type="entry name" value="Glycogen Phosphorylase B"/>
    <property type="match status" value="2"/>
</dbReference>
<proteinExistence type="predicted"/>
<dbReference type="Pfam" id="PF13692">
    <property type="entry name" value="Glyco_trans_1_4"/>
    <property type="match status" value="1"/>
</dbReference>
<dbReference type="AlphaFoldDB" id="A0A4R3RQI8"/>
<evidence type="ECO:0000313" key="2">
    <source>
        <dbReference type="EMBL" id="TCU33836.1"/>
    </source>
</evidence>
<dbReference type="PANTHER" id="PTHR12526:SF638">
    <property type="entry name" value="SPORE COAT PROTEIN SA"/>
    <property type="match status" value="1"/>
</dbReference>
<dbReference type="PANTHER" id="PTHR12526">
    <property type="entry name" value="GLYCOSYLTRANSFERASE"/>
    <property type="match status" value="1"/>
</dbReference>
<dbReference type="Proteomes" id="UP000295507">
    <property type="component" value="Unassembled WGS sequence"/>
</dbReference>
<dbReference type="RefSeq" id="WP_245521338.1">
    <property type="nucleotide sequence ID" value="NZ_SMBK01000014.1"/>
</dbReference>
<organism evidence="2 3">
    <name type="scientific">Rhizobium azibense</name>
    <dbReference type="NCBI Taxonomy" id="1136135"/>
    <lineage>
        <taxon>Bacteria</taxon>
        <taxon>Pseudomonadati</taxon>
        <taxon>Pseudomonadota</taxon>
        <taxon>Alphaproteobacteria</taxon>
        <taxon>Hyphomicrobiales</taxon>
        <taxon>Rhizobiaceae</taxon>
        <taxon>Rhizobium/Agrobacterium group</taxon>
        <taxon>Rhizobium</taxon>
    </lineage>
</organism>
<keyword evidence="2" id="KW-0808">Transferase</keyword>
<comment type="caution">
    <text evidence="2">The sequence shown here is derived from an EMBL/GenBank/DDBJ whole genome shotgun (WGS) entry which is preliminary data.</text>
</comment>